<accession>A0A5C8Z9P5</accession>
<reference evidence="1 2" key="1">
    <citation type="submission" date="2019-07" db="EMBL/GenBank/DDBJ databases">
        <title>Reinekea sp. strain SSH23 genome sequencing and assembly.</title>
        <authorList>
            <person name="Kim I."/>
        </authorList>
    </citation>
    <scope>NUCLEOTIDE SEQUENCE [LARGE SCALE GENOMIC DNA]</scope>
    <source>
        <strain evidence="1 2">SSH23</strain>
    </source>
</reference>
<protein>
    <recommendedName>
        <fullName evidence="3">DUF4393 domain-containing protein</fullName>
    </recommendedName>
</protein>
<dbReference type="Proteomes" id="UP000321764">
    <property type="component" value="Unassembled WGS sequence"/>
</dbReference>
<dbReference type="RefSeq" id="WP_147713372.1">
    <property type="nucleotide sequence ID" value="NZ_VKAD01000001.1"/>
</dbReference>
<comment type="caution">
    <text evidence="1">The sequence shown here is derived from an EMBL/GenBank/DDBJ whole genome shotgun (WGS) entry which is preliminary data.</text>
</comment>
<evidence type="ECO:0008006" key="3">
    <source>
        <dbReference type="Google" id="ProtNLM"/>
    </source>
</evidence>
<name>A0A5C8Z9P5_9GAMM</name>
<proteinExistence type="predicted"/>
<sequence length="234" mass="26872">MSSDKLKTNKLDIGLAVSRSVVGAIPVAGTVLNELLSMTIPNQRLDRVTDFIRQLEQRIENSELETLKNNQYFIDLLEDSIQQSIKSLTNKRNEYLVTFLSLNKDIDQSDFSVKKKLLNTLEALTDKDIEILMSFRDIGYHGTRNDNYIRQETIGTVRNYTDRERYKYELGQATWSAHINALESYKLIFPVHKLQPEDDPDIIQDYIDPETGLAEIDQYKISELGKVLLIAIGL</sequence>
<keyword evidence="2" id="KW-1185">Reference proteome</keyword>
<evidence type="ECO:0000313" key="2">
    <source>
        <dbReference type="Proteomes" id="UP000321764"/>
    </source>
</evidence>
<gene>
    <name evidence="1" type="ORF">FME95_05335</name>
</gene>
<organism evidence="1 2">
    <name type="scientific">Reinekea thalattae</name>
    <dbReference type="NCBI Taxonomy" id="2593301"/>
    <lineage>
        <taxon>Bacteria</taxon>
        <taxon>Pseudomonadati</taxon>
        <taxon>Pseudomonadota</taxon>
        <taxon>Gammaproteobacteria</taxon>
        <taxon>Oceanospirillales</taxon>
        <taxon>Saccharospirillaceae</taxon>
        <taxon>Reinekea</taxon>
    </lineage>
</organism>
<dbReference type="EMBL" id="VKAD01000001">
    <property type="protein sequence ID" value="TXR53973.1"/>
    <property type="molecule type" value="Genomic_DNA"/>
</dbReference>
<evidence type="ECO:0000313" key="1">
    <source>
        <dbReference type="EMBL" id="TXR53973.1"/>
    </source>
</evidence>
<dbReference type="AlphaFoldDB" id="A0A5C8Z9P5"/>
<dbReference type="OrthoDB" id="1493009at2"/>